<dbReference type="Proteomes" id="UP000494165">
    <property type="component" value="Unassembled WGS sequence"/>
</dbReference>
<gene>
    <name evidence="1" type="ORF">CLODIP_2_CD14375</name>
</gene>
<evidence type="ECO:0000313" key="2">
    <source>
        <dbReference type="Proteomes" id="UP000494165"/>
    </source>
</evidence>
<accession>A0A8S1C3V1</accession>
<dbReference type="EMBL" id="CADEPI010000009">
    <property type="protein sequence ID" value="CAB3362594.1"/>
    <property type="molecule type" value="Genomic_DNA"/>
</dbReference>
<reference evidence="1 2" key="1">
    <citation type="submission" date="2020-04" db="EMBL/GenBank/DDBJ databases">
        <authorList>
            <person name="Alioto T."/>
            <person name="Alioto T."/>
            <person name="Gomez Garrido J."/>
        </authorList>
    </citation>
    <scope>NUCLEOTIDE SEQUENCE [LARGE SCALE GENOMIC DNA]</scope>
</reference>
<sequence length="105" mass="11865">MKVDTSAERPTDITTRTGEYAMLVQDTPFYSHSGINATRTSRGVSGIKPASKLRPNESLCTLLQPAPELYFQLQRHLNVRFGRWPQNLSTVGPSSEFLERVPMER</sequence>
<proteinExistence type="predicted"/>
<comment type="caution">
    <text evidence="1">The sequence shown here is derived from an EMBL/GenBank/DDBJ whole genome shotgun (WGS) entry which is preliminary data.</text>
</comment>
<dbReference type="AlphaFoldDB" id="A0A8S1C3V1"/>
<organism evidence="1 2">
    <name type="scientific">Cloeon dipterum</name>
    <dbReference type="NCBI Taxonomy" id="197152"/>
    <lineage>
        <taxon>Eukaryota</taxon>
        <taxon>Metazoa</taxon>
        <taxon>Ecdysozoa</taxon>
        <taxon>Arthropoda</taxon>
        <taxon>Hexapoda</taxon>
        <taxon>Insecta</taxon>
        <taxon>Pterygota</taxon>
        <taxon>Palaeoptera</taxon>
        <taxon>Ephemeroptera</taxon>
        <taxon>Pisciforma</taxon>
        <taxon>Baetidae</taxon>
        <taxon>Cloeon</taxon>
    </lineage>
</organism>
<evidence type="ECO:0000313" key="1">
    <source>
        <dbReference type="EMBL" id="CAB3362594.1"/>
    </source>
</evidence>
<keyword evidence="2" id="KW-1185">Reference proteome</keyword>
<protein>
    <submittedName>
        <fullName evidence="1">Uncharacterized protein</fullName>
    </submittedName>
</protein>
<name>A0A8S1C3V1_9INSE</name>